<feature type="domain" description="Disease resistance protein At4g27190-like leucine-rich repeats" evidence="10">
    <location>
        <begin position="956"/>
        <end position="1086"/>
    </location>
</feature>
<evidence type="ECO:0000259" key="12">
    <source>
        <dbReference type="Pfam" id="PF23598"/>
    </source>
</evidence>
<feature type="domain" description="NB-ARC" evidence="8">
    <location>
        <begin position="104"/>
        <end position="278"/>
    </location>
</feature>
<feature type="domain" description="Disease resistance N-terminal" evidence="9">
    <location>
        <begin position="1"/>
        <end position="52"/>
    </location>
</feature>
<dbReference type="InterPro" id="IPR041118">
    <property type="entry name" value="Rx_N"/>
</dbReference>
<dbReference type="InterPro" id="IPR055414">
    <property type="entry name" value="LRR_R13L4/SHOC2-like"/>
</dbReference>
<dbReference type="InterPro" id="IPR032675">
    <property type="entry name" value="LRR_dom_sf"/>
</dbReference>
<dbReference type="OrthoDB" id="908170at2759"/>
<dbReference type="Proteomes" id="UP000231279">
    <property type="component" value="Unassembled WGS sequence"/>
</dbReference>
<evidence type="ECO:0000256" key="3">
    <source>
        <dbReference type="ARBA" id="ARBA00022737"/>
    </source>
</evidence>
<dbReference type="Gene3D" id="3.80.10.10">
    <property type="entry name" value="Ribonuclease Inhibitor"/>
    <property type="match status" value="4"/>
</dbReference>
<name>A0A2G9FX24_9LAMI</name>
<dbReference type="PANTHER" id="PTHR36766:SF48">
    <property type="entry name" value="DISEASE RESISTANCE PROTEIN RGA3"/>
    <property type="match status" value="1"/>
</dbReference>
<evidence type="ECO:0000313" key="14">
    <source>
        <dbReference type="EMBL" id="PIM97612.1"/>
    </source>
</evidence>
<dbReference type="InterPro" id="IPR027417">
    <property type="entry name" value="P-loop_NTPase"/>
</dbReference>
<accession>A0A2G9FX24</accession>
<reference evidence="15" key="1">
    <citation type="journal article" date="2018" name="Gigascience">
        <title>Genome assembly of the Pink Ipe (Handroanthus impetiginosus, Bignoniaceae), a highly valued, ecologically keystone Neotropical timber forest tree.</title>
        <authorList>
            <person name="Silva-Junior O.B."/>
            <person name="Grattapaglia D."/>
            <person name="Novaes E."/>
            <person name="Collevatti R.G."/>
        </authorList>
    </citation>
    <scope>NUCLEOTIDE SEQUENCE [LARGE SCALE GENOMIC DNA]</scope>
    <source>
        <strain evidence="15">cv. UFG-1</strain>
    </source>
</reference>
<evidence type="ECO:0000256" key="4">
    <source>
        <dbReference type="ARBA" id="ARBA00022741"/>
    </source>
</evidence>
<evidence type="ECO:0000259" key="8">
    <source>
        <dbReference type="Pfam" id="PF00931"/>
    </source>
</evidence>
<evidence type="ECO:0000259" key="13">
    <source>
        <dbReference type="Pfam" id="PF25019"/>
    </source>
</evidence>
<dbReference type="AlphaFoldDB" id="A0A2G9FX24"/>
<proteinExistence type="inferred from homology"/>
<keyword evidence="4" id="KW-0547">Nucleotide-binding</keyword>
<dbReference type="Gene3D" id="1.20.5.4130">
    <property type="match status" value="1"/>
</dbReference>
<dbReference type="GO" id="GO:0005524">
    <property type="term" value="F:ATP binding"/>
    <property type="evidence" value="ECO:0007669"/>
    <property type="project" value="UniProtKB-KW"/>
</dbReference>
<dbReference type="GO" id="GO:0051707">
    <property type="term" value="P:response to other organism"/>
    <property type="evidence" value="ECO:0007669"/>
    <property type="project" value="UniProtKB-ARBA"/>
</dbReference>
<keyword evidence="3" id="KW-0677">Repeat</keyword>
<feature type="domain" description="R13L1/DRL21-like LRR repeat region" evidence="13">
    <location>
        <begin position="748"/>
        <end position="810"/>
    </location>
</feature>
<evidence type="ECO:0000259" key="11">
    <source>
        <dbReference type="Pfam" id="PF23559"/>
    </source>
</evidence>
<keyword evidence="5" id="KW-0611">Plant defense</keyword>
<dbReference type="Pfam" id="PF25019">
    <property type="entry name" value="LRR_R13L1-DRL21"/>
    <property type="match status" value="2"/>
</dbReference>
<dbReference type="PANTHER" id="PTHR36766">
    <property type="entry name" value="PLANT BROAD-SPECTRUM MILDEW RESISTANCE PROTEIN RPW8"/>
    <property type="match status" value="1"/>
</dbReference>
<feature type="region of interest" description="Disordered" evidence="7">
    <location>
        <begin position="625"/>
        <end position="644"/>
    </location>
</feature>
<dbReference type="PRINTS" id="PR00364">
    <property type="entry name" value="DISEASERSIST"/>
</dbReference>
<evidence type="ECO:0000256" key="5">
    <source>
        <dbReference type="ARBA" id="ARBA00022821"/>
    </source>
</evidence>
<evidence type="ECO:0000256" key="2">
    <source>
        <dbReference type="ARBA" id="ARBA00022614"/>
    </source>
</evidence>
<dbReference type="Pfam" id="PF18052">
    <property type="entry name" value="Rx_N"/>
    <property type="match status" value="1"/>
</dbReference>
<comment type="caution">
    <text evidence="14">The sequence shown here is derived from an EMBL/GenBank/DDBJ whole genome shotgun (WGS) entry which is preliminary data.</text>
</comment>
<dbReference type="InterPro" id="IPR057135">
    <property type="entry name" value="At4g27190-like_LRR"/>
</dbReference>
<evidence type="ECO:0000259" key="9">
    <source>
        <dbReference type="Pfam" id="PF18052"/>
    </source>
</evidence>
<dbReference type="InterPro" id="IPR036388">
    <property type="entry name" value="WH-like_DNA-bd_sf"/>
</dbReference>
<feature type="domain" description="R13L1/DRL21-like LRR repeat region" evidence="13">
    <location>
        <begin position="658"/>
        <end position="703"/>
    </location>
</feature>
<dbReference type="Gene3D" id="1.10.8.430">
    <property type="entry name" value="Helical domain of apoptotic protease-activating factors"/>
    <property type="match status" value="1"/>
</dbReference>
<dbReference type="STRING" id="429701.A0A2G9FX24"/>
<dbReference type="Gene3D" id="3.40.50.300">
    <property type="entry name" value="P-loop containing nucleotide triphosphate hydrolases"/>
    <property type="match status" value="1"/>
</dbReference>
<feature type="domain" description="Disease resistance R13L4/SHOC-2-like LRR" evidence="12">
    <location>
        <begin position="481"/>
        <end position="607"/>
    </location>
</feature>
<dbReference type="Pfam" id="PF23247">
    <property type="entry name" value="LRR_RPS2"/>
    <property type="match status" value="1"/>
</dbReference>
<evidence type="ECO:0000259" key="10">
    <source>
        <dbReference type="Pfam" id="PF23247"/>
    </source>
</evidence>
<evidence type="ECO:0000256" key="1">
    <source>
        <dbReference type="ARBA" id="ARBA00008894"/>
    </source>
</evidence>
<dbReference type="InterPro" id="IPR042197">
    <property type="entry name" value="Apaf_helical"/>
</dbReference>
<protein>
    <submittedName>
        <fullName evidence="14">Apoptotic ATPase</fullName>
    </submittedName>
</protein>
<comment type="similarity">
    <text evidence="1">Belongs to the disease resistance NB-LRR family.</text>
</comment>
<dbReference type="InterPro" id="IPR002182">
    <property type="entry name" value="NB-ARC"/>
</dbReference>
<dbReference type="SUPFAM" id="SSF52047">
    <property type="entry name" value="RNI-like"/>
    <property type="match status" value="1"/>
</dbReference>
<keyword evidence="15" id="KW-1185">Reference proteome</keyword>
<sequence>MVQAAIQDAEERQTTEKAVRIWLRRLKDAAWKAEDLLEEFMYNSEHSKQCNFNFIKSRNILDDLQKAMVEGLNLPLVGSGAVDRQFQMRETSSFLIGSEVYGREEEKRKILEKLLMPSGGENVPVISIVGIPGIGKTTLAKMIYNDDEVKKCFDLRIWVFVSRDFNAKRIIKAAIESVAGNKCDLTELDTLQSKLWNALQNKKYLFLLDDVWNEDLEEWDKLRLLFLSSGVDGSRVLVTTRCQKVAMLLGSSNSAYHLKGLGEEDLWALFKNRAFLNKEEEENNKSLLAVGRAIIRKCQGMPLAAKVLGGLMRFKRDEKDWSHVQNSELWDLGVYIKGIFPALILSYLHLPPHLKHCFAFCSIFPKDFEMQREKLIHMWMAQGFVLSDGGSKAVEDIGDEYFNELLWMSVFEEVNDCEGGSNGGYKMNNVFYSLARFITEDEFVVLEKGLVRKSPGQVYHASVVSDYGSSLIPETLHQAKHLRTLLIFSGGGLETVPSDIFSSFIYLRMLILSKSLVKLPESIGELSILRNLDLSNSHFDELPSAISSLSSLETLNLFGCYNLKYLPSMRRISDLRHLNISGCEALIAMPDGIDELVHLQTLPIYIVPIHEQTIRTYELFKKKQREFQNETQRPRRRPGRHPAGYPGKLVTSGSILGLKHLNLIGDLKIKHLERVHDADEAKLVNLMDKEYLQSLGLCWGNVGADFIMNPDLESNAARFQERKPHEPGPSEVPEPSYHTVSDLGLACDVLMCLQPHKNLKKLFIVGYPGIKFAEWSLPNMTEVVLVNCGGCSHLPILGHLPLLRSLRMEGIKSIIYIGQEIYGENVVVSFPSLQELFMRDFPVLKEWVRSSDGKESFPKLRKLILNDCPNLISMPFFASLEHLELQCCSSTLLNCVEDLTLLSTLVIYGLDELLCLPDKLIRNNHLLKRVRISSCPKLRSLTSEFGNLASLTFLSIHWCEDLTLLSEEFENLTSLEVLEIGDCYSVKTLPENLMGSLKSLQDLSVENCSSLETITFGFQPLTALKHLTIMYCPSLAALPNNLENLSALLSLTVISCPLIEYLPEGIKNLKKLGSLEIRSCARLKDLPEWLESLAYSLTTFTLSDCHNLTSLPVALRRLTKLQQLTIQDCPVLQRRCQKDRGEDWWKVSHIRHRYIFSSEPQQSANLA</sequence>
<keyword evidence="2" id="KW-0433">Leucine-rich repeat</keyword>
<evidence type="ECO:0000256" key="7">
    <source>
        <dbReference type="SAM" id="MobiDB-lite"/>
    </source>
</evidence>
<gene>
    <name evidence="14" type="ORF">CDL12_29916</name>
</gene>
<dbReference type="SUPFAM" id="SSF52058">
    <property type="entry name" value="L domain-like"/>
    <property type="match status" value="1"/>
</dbReference>
<dbReference type="InterPro" id="IPR056789">
    <property type="entry name" value="LRR_R13L1-DRL21"/>
</dbReference>
<dbReference type="Gene3D" id="1.10.10.10">
    <property type="entry name" value="Winged helix-like DNA-binding domain superfamily/Winged helix DNA-binding domain"/>
    <property type="match status" value="1"/>
</dbReference>
<dbReference type="SUPFAM" id="SSF52540">
    <property type="entry name" value="P-loop containing nucleoside triphosphate hydrolases"/>
    <property type="match status" value="1"/>
</dbReference>
<dbReference type="GO" id="GO:0006952">
    <property type="term" value="P:defense response"/>
    <property type="evidence" value="ECO:0007669"/>
    <property type="project" value="UniProtKB-KW"/>
</dbReference>
<dbReference type="GO" id="GO:0043531">
    <property type="term" value="F:ADP binding"/>
    <property type="evidence" value="ECO:0007669"/>
    <property type="project" value="InterPro"/>
</dbReference>
<dbReference type="FunFam" id="3.40.50.300:FF:001091">
    <property type="entry name" value="Probable disease resistance protein At1g61300"/>
    <property type="match status" value="1"/>
</dbReference>
<evidence type="ECO:0000313" key="15">
    <source>
        <dbReference type="Proteomes" id="UP000231279"/>
    </source>
</evidence>
<evidence type="ECO:0000256" key="6">
    <source>
        <dbReference type="ARBA" id="ARBA00022840"/>
    </source>
</evidence>
<feature type="domain" description="Disease resistance protein winged helix" evidence="11">
    <location>
        <begin position="363"/>
        <end position="435"/>
    </location>
</feature>
<dbReference type="Pfam" id="PF23598">
    <property type="entry name" value="LRR_14"/>
    <property type="match status" value="1"/>
</dbReference>
<organism evidence="14 15">
    <name type="scientific">Handroanthus impetiginosus</name>
    <dbReference type="NCBI Taxonomy" id="429701"/>
    <lineage>
        <taxon>Eukaryota</taxon>
        <taxon>Viridiplantae</taxon>
        <taxon>Streptophyta</taxon>
        <taxon>Embryophyta</taxon>
        <taxon>Tracheophyta</taxon>
        <taxon>Spermatophyta</taxon>
        <taxon>Magnoliopsida</taxon>
        <taxon>eudicotyledons</taxon>
        <taxon>Gunneridae</taxon>
        <taxon>Pentapetalae</taxon>
        <taxon>asterids</taxon>
        <taxon>lamiids</taxon>
        <taxon>Lamiales</taxon>
        <taxon>Bignoniaceae</taxon>
        <taxon>Crescentiina</taxon>
        <taxon>Tabebuia alliance</taxon>
        <taxon>Handroanthus</taxon>
    </lineage>
</organism>
<dbReference type="InterPro" id="IPR058922">
    <property type="entry name" value="WHD_DRP"/>
</dbReference>
<dbReference type="Pfam" id="PF00931">
    <property type="entry name" value="NB-ARC"/>
    <property type="match status" value="1"/>
</dbReference>
<dbReference type="EMBL" id="NKXS01009394">
    <property type="protein sequence ID" value="PIM97612.1"/>
    <property type="molecule type" value="Genomic_DNA"/>
</dbReference>
<keyword evidence="6" id="KW-0067">ATP-binding</keyword>
<dbReference type="Pfam" id="PF23559">
    <property type="entry name" value="WHD_DRP"/>
    <property type="match status" value="1"/>
</dbReference>